<dbReference type="EMBL" id="CP007451">
    <property type="protein sequence ID" value="AHW62147.1"/>
    <property type="molecule type" value="Genomic_DNA"/>
</dbReference>
<evidence type="ECO:0000259" key="6">
    <source>
        <dbReference type="PROSITE" id="PS51898"/>
    </source>
</evidence>
<reference evidence="8 10" key="1">
    <citation type="submission" date="2014-03" db="EMBL/GenBank/DDBJ databases">
        <title>Complete genome sequence of a deeply braunched marine Bacteroidia bacterium Draconibacterium orientale type strain FH5T.</title>
        <authorList>
            <person name="Li X."/>
            <person name="Wang X."/>
            <person name="Xie Z."/>
            <person name="Du Z."/>
            <person name="Chen G."/>
        </authorList>
    </citation>
    <scope>NUCLEOTIDE SEQUENCE [LARGE SCALE GENOMIC DNA]</scope>
    <source>
        <strain evidence="8 10">FH5</strain>
    </source>
</reference>
<organism evidence="9 11">
    <name type="scientific">Draconibacterium orientale</name>
    <dbReference type="NCBI Taxonomy" id="1168034"/>
    <lineage>
        <taxon>Bacteria</taxon>
        <taxon>Pseudomonadati</taxon>
        <taxon>Bacteroidota</taxon>
        <taxon>Bacteroidia</taxon>
        <taxon>Marinilabiliales</taxon>
        <taxon>Prolixibacteraceae</taxon>
        <taxon>Draconibacterium</taxon>
    </lineage>
</organism>
<dbReference type="GO" id="GO:0015074">
    <property type="term" value="P:DNA integration"/>
    <property type="evidence" value="ECO:0007669"/>
    <property type="project" value="UniProtKB-KW"/>
</dbReference>
<dbReference type="EMBL" id="FOHT01000023">
    <property type="protein sequence ID" value="SET79170.1"/>
    <property type="molecule type" value="Genomic_DNA"/>
</dbReference>
<keyword evidence="10" id="KW-1185">Reference proteome</keyword>
<dbReference type="InterPro" id="IPR011010">
    <property type="entry name" value="DNA_brk_join_enz"/>
</dbReference>
<name>X5DNE4_9BACT</name>
<evidence type="ECO:0000313" key="9">
    <source>
        <dbReference type="EMBL" id="SET79170.1"/>
    </source>
</evidence>
<dbReference type="Pfam" id="PF17293">
    <property type="entry name" value="Arm-DNA-bind_5"/>
    <property type="match status" value="1"/>
</dbReference>
<dbReference type="PROSITE" id="PS51898">
    <property type="entry name" value="TYR_RECOMBINASE"/>
    <property type="match status" value="1"/>
</dbReference>
<dbReference type="InterPro" id="IPR002104">
    <property type="entry name" value="Integrase_catalytic"/>
</dbReference>
<dbReference type="RefSeq" id="WP_038560655.1">
    <property type="nucleotide sequence ID" value="NZ_FOHT01000023.1"/>
</dbReference>
<protein>
    <submittedName>
        <fullName evidence="9">Site-specific recombinase XerD</fullName>
    </submittedName>
</protein>
<evidence type="ECO:0000313" key="11">
    <source>
        <dbReference type="Proteomes" id="UP000181981"/>
    </source>
</evidence>
<keyword evidence="2" id="KW-0229">DNA integration</keyword>
<dbReference type="InterPro" id="IPR010998">
    <property type="entry name" value="Integrase_recombinase_N"/>
</dbReference>
<keyword evidence="4" id="KW-0233">DNA recombination</keyword>
<dbReference type="CDD" id="cd01185">
    <property type="entry name" value="INTN1_C_like"/>
    <property type="match status" value="1"/>
</dbReference>
<dbReference type="Proteomes" id="UP000181981">
    <property type="component" value="Unassembled WGS sequence"/>
</dbReference>
<dbReference type="PROSITE" id="PS51900">
    <property type="entry name" value="CB"/>
    <property type="match status" value="1"/>
</dbReference>
<dbReference type="InterPro" id="IPR025269">
    <property type="entry name" value="SAM-like_dom"/>
</dbReference>
<evidence type="ECO:0000313" key="10">
    <source>
        <dbReference type="Proteomes" id="UP000023772"/>
    </source>
</evidence>
<dbReference type="InterPro" id="IPR035386">
    <property type="entry name" value="Arm-DNA-bind_5"/>
</dbReference>
<proteinExistence type="inferred from homology"/>
<dbReference type="STRING" id="1168034.FH5T_16145"/>
<dbReference type="Gene3D" id="1.10.150.130">
    <property type="match status" value="1"/>
</dbReference>
<dbReference type="OrthoDB" id="1094492at2"/>
<evidence type="ECO:0000259" key="7">
    <source>
        <dbReference type="PROSITE" id="PS51900"/>
    </source>
</evidence>
<dbReference type="PANTHER" id="PTHR30349">
    <property type="entry name" value="PHAGE INTEGRASE-RELATED"/>
    <property type="match status" value="1"/>
</dbReference>
<evidence type="ECO:0000313" key="8">
    <source>
        <dbReference type="EMBL" id="AHW62147.1"/>
    </source>
</evidence>
<keyword evidence="3 5" id="KW-0238">DNA-binding</keyword>
<comment type="similarity">
    <text evidence="1">Belongs to the 'phage' integrase family.</text>
</comment>
<dbReference type="GO" id="GO:0006310">
    <property type="term" value="P:DNA recombination"/>
    <property type="evidence" value="ECO:0007669"/>
    <property type="project" value="UniProtKB-KW"/>
</dbReference>
<dbReference type="AlphaFoldDB" id="X5DNE4"/>
<evidence type="ECO:0000256" key="4">
    <source>
        <dbReference type="ARBA" id="ARBA00023172"/>
    </source>
</evidence>
<dbReference type="Proteomes" id="UP000023772">
    <property type="component" value="Chromosome"/>
</dbReference>
<dbReference type="PANTHER" id="PTHR30349:SF64">
    <property type="entry name" value="PROPHAGE INTEGRASE INTD-RELATED"/>
    <property type="match status" value="1"/>
</dbReference>
<feature type="domain" description="Core-binding (CB)" evidence="7">
    <location>
        <begin position="103"/>
        <end position="186"/>
    </location>
</feature>
<dbReference type="GO" id="GO:0003677">
    <property type="term" value="F:DNA binding"/>
    <property type="evidence" value="ECO:0007669"/>
    <property type="project" value="UniProtKB-UniRule"/>
</dbReference>
<dbReference type="SUPFAM" id="SSF56349">
    <property type="entry name" value="DNA breaking-rejoining enzymes"/>
    <property type="match status" value="1"/>
</dbReference>
<accession>X5DNE4</accession>
<sequence length="396" mass="45854">MASIKVILYTHKTLKDGSHPILIQVLKDRKRKTISLGHSATKKQWNTNQQLPNSKHPNQSLLTARIKRVKTSVNDIILKLENKEKPFSVDDIIKQFRNNGTDETFETYTDALIETLKTQGKLGNARVYTYTKNAFMAYRNEMDIKLSEIDIKIVQGFESYLTVKGNKLNSVSLHLRTLRAIINRAIKEGLIEESAYPFKKISIKTQKTRKRAVNKDVIKMVEELDVSKEDNLQLYKDLFMFSFYNRGMNFVDMAYLKVKNIESGRINYTRQKTGQQFSIKITDKAQAIIDRYCKLEDKESYVFPIIYRKDKEYLDYRNAMRLMNKKLKKISELLKLDVSLTTYVSRHSWATIAKRSGIATAVISEGLGHESEETTQVYLDSFENDVLDDANELIIS</sequence>
<dbReference type="Gene3D" id="1.10.443.10">
    <property type="entry name" value="Intergrase catalytic core"/>
    <property type="match status" value="1"/>
</dbReference>
<evidence type="ECO:0000256" key="5">
    <source>
        <dbReference type="PROSITE-ProRule" id="PRU01248"/>
    </source>
</evidence>
<gene>
    <name evidence="8" type="ORF">FH5T_16145</name>
    <name evidence="9" type="ORF">SAMN05444285_12369</name>
</gene>
<feature type="domain" description="Tyr recombinase" evidence="6">
    <location>
        <begin position="207"/>
        <end position="391"/>
    </location>
</feature>
<dbReference type="InterPro" id="IPR050090">
    <property type="entry name" value="Tyrosine_recombinase_XerCD"/>
</dbReference>
<dbReference type="HOGENOM" id="CLU_033139_0_1_10"/>
<dbReference type="Pfam" id="PF00589">
    <property type="entry name" value="Phage_integrase"/>
    <property type="match status" value="1"/>
</dbReference>
<dbReference type="InterPro" id="IPR013762">
    <property type="entry name" value="Integrase-like_cat_sf"/>
</dbReference>
<dbReference type="InterPro" id="IPR044068">
    <property type="entry name" value="CB"/>
</dbReference>
<dbReference type="KEGG" id="dori:FH5T_16145"/>
<reference evidence="9 11" key="2">
    <citation type="submission" date="2016-10" db="EMBL/GenBank/DDBJ databases">
        <authorList>
            <person name="de Groot N.N."/>
        </authorList>
    </citation>
    <scope>NUCLEOTIDE SEQUENCE [LARGE SCALE GENOMIC DNA]</scope>
    <source>
        <strain evidence="9 11">DSM 25947</strain>
    </source>
</reference>
<evidence type="ECO:0000256" key="1">
    <source>
        <dbReference type="ARBA" id="ARBA00008857"/>
    </source>
</evidence>
<dbReference type="Pfam" id="PF13102">
    <property type="entry name" value="Phage_int_SAM_5"/>
    <property type="match status" value="1"/>
</dbReference>
<evidence type="ECO:0000256" key="2">
    <source>
        <dbReference type="ARBA" id="ARBA00022908"/>
    </source>
</evidence>
<evidence type="ECO:0000256" key="3">
    <source>
        <dbReference type="ARBA" id="ARBA00023125"/>
    </source>
</evidence>
<dbReference type="eggNOG" id="COG4974">
    <property type="taxonomic scope" value="Bacteria"/>
</dbReference>